<protein>
    <recommendedName>
        <fullName evidence="5">EF-hand domain-containing protein</fullName>
    </recommendedName>
</protein>
<dbReference type="InterPro" id="IPR015943">
    <property type="entry name" value="WD40/YVTN_repeat-like_dom_sf"/>
</dbReference>
<feature type="compositionally biased region" description="Basic and acidic residues" evidence="4">
    <location>
        <begin position="2144"/>
        <end position="2158"/>
    </location>
</feature>
<dbReference type="OrthoDB" id="5980302at2759"/>
<dbReference type="RefSeq" id="XP_013758291.1">
    <property type="nucleotide sequence ID" value="XM_013902837.1"/>
</dbReference>
<evidence type="ECO:0000256" key="3">
    <source>
        <dbReference type="PROSITE-ProRule" id="PRU00221"/>
    </source>
</evidence>
<evidence type="ECO:0000256" key="2">
    <source>
        <dbReference type="ARBA" id="ARBA00022737"/>
    </source>
</evidence>
<dbReference type="SMART" id="SM00320">
    <property type="entry name" value="WD40"/>
    <property type="match status" value="8"/>
</dbReference>
<feature type="compositionally biased region" description="Acidic residues" evidence="4">
    <location>
        <begin position="1988"/>
        <end position="2010"/>
    </location>
</feature>
<dbReference type="PROSITE" id="PS00678">
    <property type="entry name" value="WD_REPEATS_1"/>
    <property type="match status" value="1"/>
</dbReference>
<feature type="region of interest" description="Disordered" evidence="4">
    <location>
        <begin position="1325"/>
        <end position="1362"/>
    </location>
</feature>
<evidence type="ECO:0000313" key="6">
    <source>
        <dbReference type="EMBL" id="KNC48871.1"/>
    </source>
</evidence>
<dbReference type="InterPro" id="IPR051242">
    <property type="entry name" value="WD-EF-hand_domain"/>
</dbReference>
<dbReference type="EMBL" id="GL349452">
    <property type="protein sequence ID" value="KNC48871.1"/>
    <property type="molecule type" value="Genomic_DNA"/>
</dbReference>
<feature type="domain" description="EF-hand" evidence="5">
    <location>
        <begin position="193"/>
        <end position="228"/>
    </location>
</feature>
<dbReference type="Proteomes" id="UP000054408">
    <property type="component" value="Unassembled WGS sequence"/>
</dbReference>
<feature type="domain" description="EF-hand" evidence="5">
    <location>
        <begin position="150"/>
        <end position="185"/>
    </location>
</feature>
<feature type="region of interest" description="Disordered" evidence="4">
    <location>
        <begin position="1977"/>
        <end position="2022"/>
    </location>
</feature>
<name>A0A0L0D9V3_THETB</name>
<dbReference type="SUPFAM" id="SSF50978">
    <property type="entry name" value="WD40 repeat-like"/>
    <property type="match status" value="2"/>
</dbReference>
<feature type="region of interest" description="Disordered" evidence="4">
    <location>
        <begin position="2101"/>
        <end position="2158"/>
    </location>
</feature>
<evidence type="ECO:0000256" key="1">
    <source>
        <dbReference type="ARBA" id="ARBA00022574"/>
    </source>
</evidence>
<dbReference type="CDD" id="cd00051">
    <property type="entry name" value="EFh"/>
    <property type="match status" value="1"/>
</dbReference>
<dbReference type="GO" id="GO:0005509">
    <property type="term" value="F:calcium ion binding"/>
    <property type="evidence" value="ECO:0007669"/>
    <property type="project" value="InterPro"/>
</dbReference>
<dbReference type="InterPro" id="IPR002048">
    <property type="entry name" value="EF_hand_dom"/>
</dbReference>
<dbReference type="PANTHER" id="PTHR44324">
    <property type="entry name" value="WD40 REPEAT DOMAIN 95"/>
    <property type="match status" value="1"/>
</dbReference>
<feature type="compositionally biased region" description="Low complexity" evidence="4">
    <location>
        <begin position="1332"/>
        <end position="1349"/>
    </location>
</feature>
<evidence type="ECO:0000313" key="7">
    <source>
        <dbReference type="Proteomes" id="UP000054408"/>
    </source>
</evidence>
<dbReference type="SMART" id="SM00054">
    <property type="entry name" value="EFh"/>
    <property type="match status" value="2"/>
</dbReference>
<dbReference type="Gene3D" id="1.10.238.10">
    <property type="entry name" value="EF-hand"/>
    <property type="match status" value="1"/>
</dbReference>
<dbReference type="Pfam" id="PF00400">
    <property type="entry name" value="WD40"/>
    <property type="match status" value="1"/>
</dbReference>
<dbReference type="eggNOG" id="ENOG502S7MW">
    <property type="taxonomic scope" value="Eukaryota"/>
</dbReference>
<feature type="compositionally biased region" description="Basic residues" evidence="4">
    <location>
        <begin position="1122"/>
        <end position="1138"/>
    </location>
</feature>
<dbReference type="PROSITE" id="PS50294">
    <property type="entry name" value="WD_REPEATS_REGION"/>
    <property type="match status" value="1"/>
</dbReference>
<dbReference type="PROSITE" id="PS50082">
    <property type="entry name" value="WD_REPEATS_2"/>
    <property type="match status" value="3"/>
</dbReference>
<proteinExistence type="predicted"/>
<gene>
    <name evidence="6" type="ORF">AMSG_04616</name>
</gene>
<feature type="region of interest" description="Disordered" evidence="4">
    <location>
        <begin position="1100"/>
        <end position="1149"/>
    </location>
</feature>
<keyword evidence="2" id="KW-0677">Repeat</keyword>
<sequence length="2223" mass="236185">MPSPEARSVTRKRDAIQTDLALARRRRDDLEAAHSVATAPQHSTRTSVADHAMAAAAVRGAANAERYAVARVSVEALRKRAHISHVVLSNNATLHEVGAASLDARRREDLADMSKLDSALQRAATSTSHITEPLPDTVARAKLEQLFSVDKLRVLKARFEEADADGTGGLTEDQFVDAFSALLAGDLVPSSRAARDAVRLLFHKIDANFDGTVDFDEFLSYMYADLETSASNLKSAAGSKPKTFAQRSISTPSPHREAIIGVFALPKARLLTVSKDGVFAVWPTTFLRVLATHVHSSATTAFGSAASTQETGGIFGSLAFASDRAPGATDDANRLFGPTSRTSSAWVTDVTFLPLLQLLFVATDNFKLSVYHVKDNMVFERLVVIEGGSAFSAAAPTPLMANVPLCIDVQACPQSNTAVLVLGDTSGTVTVLEFSTREAVSLGFAALLDPEAVAAGTVSTALYTHALLPYFHHPTDAPVMTQPSARARPDLPPSAAAATAAALPVEPTPHGAPLLPVTLPLPTGRVDETQLLPRVAAAQKAISRWIGKVMVLPDMTSFAACSTNSYAALFVRHFDTKAGAQFEKVWAIPGGVADFDYCPAASGWHFLATGGIDRAVRLWKPTFASSEPLARLTGHSHPITKVVLSPPTQEVLALATDNTLRVWDLESYSLLHIIEPFAPLAPNELIASLFRDPDGDYLLATTTDIIPWRVVLASGPETSETLLRGRNVAALYEPFFNVVINVTSTGFVRVWDISSGNLKNTFSVIERKTSNALTSLPGSLAASELPQHSSEQVQAGELELAVPSILPPFAGDGIDPHERRLANVLKATRADQSSATSSSSARGAKAAKAAKASRARDELKSKLARQFVAALAEEDVTAASLAGRKLVVGTSQGALSVWNFNNGQRLWDLDDTLTEPVMAITAAVQLSGDHRKAAGALIASATASKTRVLDHQTRLDLYSQLHATLASAASECSRTILATGWSRVLSMFKDSNASGDDRKCMLNHPSGASAVSAPRSSPPPRAAASPRKRRARATPAPPIASGVASARRYPYTPPFTKIRADLAAGTSFFDSAHTNIDPFEETPQSYASVVEGVLSPHKAASRRSFEPGGEGAVSADNSAARARARRKKRRARRRRRAQAKLQTSAGSVPGLSLSRTSIADLWLSLGSVQPASAEPSPTPRTHYAGDVAELTASTTRPIVAVHISEVPDTESSSSEAESPGTSVDLLANAIVNELGEMPAALAGRQLRRQFSLLADANVDNLVLGPAKLLQPEPTSPEVTDWRSSSTAVLGNNPRVRNVRGTRADGSTLTELASLVKVAAHAGCESSSDSEASGYTSSDSDAVSSSSKLSRTNSDRSRSPLLSEAAATNASITSLLSTASVSNLRTACGRRDRTAASLQRHDEDVLSIAFAAPNIVATGSYNGKIFVWTMGSRSPKAILHAEEHKEAWATGGFSGECAIRVLAFAPYLAQLASHELPPLLAGCGDGSLRMWDVRTGFERDTLHLASAEAGGGPITALTLDPLNYFAFTGHASGRVMIVSLQHGRGRLVSEEEGIVVSHTMPIVALSYVWGGAAHGAQDSLVVCTPGSVSLYKLYLGRDSSHATTLRGVELTHIVAASLVGHFTEVTAPPVWSMAAYSGPMALRRSVLASSSSRATALAALREHANQAMLVSKFRNKVKARLAAQRLPTTDPYLGSESDSQLVVPSLLSSQESRDKNPYHAPSIPSALPAVPPTDHFFREAKFPNVSEKRVFVHFPTASDTPLTCPPFRALASDPSFARRMRKIYGVSWTAKASYKRLKRALPRIVLKAAAHLDDPATLETMTKVPAEVANRSYGGGAAADERLATGEVPEHGVETAAGADGAEQVDDDDVPAAGAPAIGVPEAEMTSRRRGSVMADIAVRHGAARYGAVDHETETEAAAAAASHAGFSHAAEVIAATASMRHGSQSINIARSLMREGSMERVLSDVYKSLLQPAEAARQGDAGASLVLSDDDDDGDDDGDDDDGESADDDGQQSGADSEPQASDGIELGETVVAGIGSGVSLHVSLEGEGEAEADEARDSFPTSPAPASRPLEAASHGVRSSKRRDSVVMLSRALHAAKVMGRLRAGRRDSDTSSTGSARFLSPRMRPGRRLSTDSVDSDLSSEDPLRDLIPEDERRRGEVTLPPLQFGRLADSLTPSFQARVKSTPQFHKAESRRDVWRRTVLKKQADRTWDVHKQHKSVRRR</sequence>
<dbReference type="Pfam" id="PF13499">
    <property type="entry name" value="EF-hand_7"/>
    <property type="match status" value="1"/>
</dbReference>
<dbReference type="InterPro" id="IPR036322">
    <property type="entry name" value="WD40_repeat_dom_sf"/>
</dbReference>
<dbReference type="Gene3D" id="2.130.10.10">
    <property type="entry name" value="YVTN repeat-like/Quinoprotein amine dehydrogenase"/>
    <property type="match status" value="2"/>
</dbReference>
<keyword evidence="7" id="KW-1185">Reference proteome</keyword>
<dbReference type="PANTHER" id="PTHR44324:SF4">
    <property type="entry name" value="WD40 REPEAT DOMAIN 95"/>
    <property type="match status" value="1"/>
</dbReference>
<evidence type="ECO:0000256" key="4">
    <source>
        <dbReference type="SAM" id="MobiDB-lite"/>
    </source>
</evidence>
<dbReference type="InterPro" id="IPR011992">
    <property type="entry name" value="EF-hand-dom_pair"/>
</dbReference>
<reference evidence="6 7" key="1">
    <citation type="submission" date="2010-05" db="EMBL/GenBank/DDBJ databases">
        <title>The Genome Sequence of Thecamonas trahens ATCC 50062.</title>
        <authorList>
            <consortium name="The Broad Institute Genome Sequencing Platform"/>
            <person name="Russ C."/>
            <person name="Cuomo C."/>
            <person name="Shea T."/>
            <person name="Young S.K."/>
            <person name="Zeng Q."/>
            <person name="Koehrsen M."/>
            <person name="Haas B."/>
            <person name="Borodovsky M."/>
            <person name="Guigo R."/>
            <person name="Alvarado L."/>
            <person name="Berlin A."/>
            <person name="Bochicchio J."/>
            <person name="Borenstein D."/>
            <person name="Chapman S."/>
            <person name="Chen Z."/>
            <person name="Freedman E."/>
            <person name="Gellesch M."/>
            <person name="Goldberg J."/>
            <person name="Griggs A."/>
            <person name="Gujja S."/>
            <person name="Heilman E."/>
            <person name="Heiman D."/>
            <person name="Hepburn T."/>
            <person name="Howarth C."/>
            <person name="Jen D."/>
            <person name="Larson L."/>
            <person name="Mehta T."/>
            <person name="Park D."/>
            <person name="Pearson M."/>
            <person name="Roberts A."/>
            <person name="Saif S."/>
            <person name="Shenoy N."/>
            <person name="Sisk P."/>
            <person name="Stolte C."/>
            <person name="Sykes S."/>
            <person name="Thomson T."/>
            <person name="Walk T."/>
            <person name="White J."/>
            <person name="Yandava C."/>
            <person name="Burger G."/>
            <person name="Gray M.W."/>
            <person name="Holland P.W.H."/>
            <person name="King N."/>
            <person name="Lang F.B.F."/>
            <person name="Roger A.J."/>
            <person name="Ruiz-Trillo I."/>
            <person name="Lander E."/>
            <person name="Nusbaum C."/>
        </authorList>
    </citation>
    <scope>NUCLEOTIDE SEQUENCE [LARGE SCALE GENOMIC DNA]</scope>
    <source>
        <strain evidence="6 7">ATCC 50062</strain>
    </source>
</reference>
<keyword evidence="1 3" id="KW-0853">WD repeat</keyword>
<dbReference type="InterPro" id="IPR019775">
    <property type="entry name" value="WD40_repeat_CS"/>
</dbReference>
<organism evidence="6 7">
    <name type="scientific">Thecamonas trahens ATCC 50062</name>
    <dbReference type="NCBI Taxonomy" id="461836"/>
    <lineage>
        <taxon>Eukaryota</taxon>
        <taxon>Apusozoa</taxon>
        <taxon>Apusomonadida</taxon>
        <taxon>Apusomonadidae</taxon>
        <taxon>Thecamonas</taxon>
    </lineage>
</organism>
<evidence type="ECO:0000259" key="5">
    <source>
        <dbReference type="PROSITE" id="PS50222"/>
    </source>
</evidence>
<feature type="repeat" description="WD" evidence="3">
    <location>
        <begin position="1478"/>
        <end position="1500"/>
    </location>
</feature>
<feature type="repeat" description="WD" evidence="3">
    <location>
        <begin position="632"/>
        <end position="673"/>
    </location>
</feature>
<feature type="compositionally biased region" description="Low complexity" evidence="4">
    <location>
        <begin position="1005"/>
        <end position="1015"/>
    </location>
</feature>
<feature type="repeat" description="WD" evidence="3">
    <location>
        <begin position="1397"/>
        <end position="1437"/>
    </location>
</feature>
<dbReference type="InterPro" id="IPR001680">
    <property type="entry name" value="WD40_rpt"/>
</dbReference>
<feature type="region of interest" description="Disordered" evidence="4">
    <location>
        <begin position="996"/>
        <end position="1045"/>
    </location>
</feature>
<accession>A0A0L0D9V3</accession>
<dbReference type="PROSITE" id="PS50222">
    <property type="entry name" value="EF_HAND_2"/>
    <property type="match status" value="2"/>
</dbReference>
<feature type="region of interest" description="Disordered" evidence="4">
    <location>
        <begin position="2043"/>
        <end position="2086"/>
    </location>
</feature>
<dbReference type="SUPFAM" id="SSF47473">
    <property type="entry name" value="EF-hand"/>
    <property type="match status" value="1"/>
</dbReference>
<dbReference type="GeneID" id="25564153"/>